<feature type="signal peptide" evidence="1">
    <location>
        <begin position="1"/>
        <end position="26"/>
    </location>
</feature>
<dbReference type="Pfam" id="PF20611">
    <property type="entry name" value="DUF6801"/>
    <property type="match status" value="1"/>
</dbReference>
<organism evidence="3 4">
    <name type="scientific">Amycolatopsis mongoliensis</name>
    <dbReference type="NCBI Taxonomy" id="715475"/>
    <lineage>
        <taxon>Bacteria</taxon>
        <taxon>Bacillati</taxon>
        <taxon>Actinomycetota</taxon>
        <taxon>Actinomycetes</taxon>
        <taxon>Pseudonocardiales</taxon>
        <taxon>Pseudonocardiaceae</taxon>
        <taxon>Amycolatopsis</taxon>
    </lineage>
</organism>
<protein>
    <recommendedName>
        <fullName evidence="2">DUF6801 domain-containing protein</fullName>
    </recommendedName>
</protein>
<evidence type="ECO:0000259" key="2">
    <source>
        <dbReference type="Pfam" id="PF20611"/>
    </source>
</evidence>
<feature type="chain" id="PRO_5040941058" description="DUF6801 domain-containing protein" evidence="1">
    <location>
        <begin position="27"/>
        <end position="196"/>
    </location>
</feature>
<dbReference type="RefSeq" id="WP_285999058.1">
    <property type="nucleotide sequence ID" value="NZ_CP127295.1"/>
</dbReference>
<keyword evidence="4" id="KW-1185">Reference proteome</keyword>
<reference evidence="3 4" key="1">
    <citation type="submission" date="2023-06" db="EMBL/GenBank/DDBJ databases">
        <authorList>
            <person name="Oyuntsetseg B."/>
            <person name="Kim S.B."/>
        </authorList>
    </citation>
    <scope>NUCLEOTIDE SEQUENCE [LARGE SCALE GENOMIC DNA]</scope>
    <source>
        <strain evidence="3 4">4-36</strain>
    </source>
</reference>
<dbReference type="EMBL" id="CP127295">
    <property type="protein sequence ID" value="WIY02646.1"/>
    <property type="molecule type" value="Genomic_DNA"/>
</dbReference>
<accession>A0A9Y2JS37</accession>
<name>A0A9Y2JS37_9PSEU</name>
<gene>
    <name evidence="3" type="ORF">QRX60_01865</name>
</gene>
<evidence type="ECO:0000256" key="1">
    <source>
        <dbReference type="SAM" id="SignalP"/>
    </source>
</evidence>
<dbReference type="InterPro" id="IPR046542">
    <property type="entry name" value="DUF6801"/>
</dbReference>
<feature type="domain" description="DUF6801" evidence="2">
    <location>
        <begin position="39"/>
        <end position="187"/>
    </location>
</feature>
<evidence type="ECO:0000313" key="4">
    <source>
        <dbReference type="Proteomes" id="UP001239397"/>
    </source>
</evidence>
<dbReference type="Proteomes" id="UP001239397">
    <property type="component" value="Chromosome"/>
</dbReference>
<dbReference type="KEGG" id="amog:QRX60_01865"/>
<evidence type="ECO:0000313" key="3">
    <source>
        <dbReference type="EMBL" id="WIY02646.1"/>
    </source>
</evidence>
<dbReference type="AlphaFoldDB" id="A0A9Y2JS37"/>
<proteinExistence type="predicted"/>
<keyword evidence="1" id="KW-0732">Signal</keyword>
<sequence>MNIRRFLTTAAATVLVLAGTAGPARADTTFSSPSSAVPYNCAFPGFTQQVTAMAEFTGPDTVPAGSTFSITGISGRILFSDTAIRLLAALGYDGVRGSGMIQVTASNATPGLSVGGIVPEQIWPSLTGWIDFAGGSESFVAGDPGLVEFSMGTPFSLALQFHRRPNGTWMPWTMSCNVKVTSPAQNPAFSPALPVS</sequence>